<evidence type="ECO:0000313" key="2">
    <source>
        <dbReference type="Proteomes" id="UP000235371"/>
    </source>
</evidence>
<proteinExistence type="predicted"/>
<gene>
    <name evidence="1" type="ORF">K444DRAFT_18380</name>
</gene>
<dbReference type="Proteomes" id="UP000235371">
    <property type="component" value="Unassembled WGS sequence"/>
</dbReference>
<reference evidence="1 2" key="1">
    <citation type="submission" date="2016-04" db="EMBL/GenBank/DDBJ databases">
        <title>A degradative enzymes factory behind the ericoid mycorrhizal symbiosis.</title>
        <authorList>
            <consortium name="DOE Joint Genome Institute"/>
            <person name="Martino E."/>
            <person name="Morin E."/>
            <person name="Grelet G."/>
            <person name="Kuo A."/>
            <person name="Kohler A."/>
            <person name="Daghino S."/>
            <person name="Barry K."/>
            <person name="Choi C."/>
            <person name="Cichocki N."/>
            <person name="Clum A."/>
            <person name="Copeland A."/>
            <person name="Hainaut M."/>
            <person name="Haridas S."/>
            <person name="Labutti K."/>
            <person name="Lindquist E."/>
            <person name="Lipzen A."/>
            <person name="Khouja H.-R."/>
            <person name="Murat C."/>
            <person name="Ohm R."/>
            <person name="Olson A."/>
            <person name="Spatafora J."/>
            <person name="Veneault-Fourrey C."/>
            <person name="Henrissat B."/>
            <person name="Grigoriev I."/>
            <person name="Martin F."/>
            <person name="Perotto S."/>
        </authorList>
    </citation>
    <scope>NUCLEOTIDE SEQUENCE [LARGE SCALE GENOMIC DNA]</scope>
    <source>
        <strain evidence="1 2">E</strain>
    </source>
</reference>
<evidence type="ECO:0000313" key="1">
    <source>
        <dbReference type="EMBL" id="PMD67581.1"/>
    </source>
</evidence>
<dbReference type="EMBL" id="KZ613740">
    <property type="protein sequence ID" value="PMD67581.1"/>
    <property type="molecule type" value="Genomic_DNA"/>
</dbReference>
<sequence length="169" mass="18941">MREEGKLHNPGGFHVATTWHHAYSMHPSVLIPPAVETSKGDCILWYSAPLRGVFGKTFLRLLCRATLIPCRTSEHDTTVFRLPSRPITCGFHASLLQDAFRVRFELPVTTWETSNHLCTLEELAVVMAAGYSAELLWCGTHGIIDLSTKNFPSRRCQPPRPELPSSTKL</sequence>
<organism evidence="1 2">
    <name type="scientific">Hyaloscypha bicolor E</name>
    <dbReference type="NCBI Taxonomy" id="1095630"/>
    <lineage>
        <taxon>Eukaryota</taxon>
        <taxon>Fungi</taxon>
        <taxon>Dikarya</taxon>
        <taxon>Ascomycota</taxon>
        <taxon>Pezizomycotina</taxon>
        <taxon>Leotiomycetes</taxon>
        <taxon>Helotiales</taxon>
        <taxon>Hyaloscyphaceae</taxon>
        <taxon>Hyaloscypha</taxon>
        <taxon>Hyaloscypha bicolor</taxon>
    </lineage>
</organism>
<dbReference type="RefSeq" id="XP_024744485.1">
    <property type="nucleotide sequence ID" value="XM_024870852.1"/>
</dbReference>
<accession>A0A2J6TX73</accession>
<protein>
    <submittedName>
        <fullName evidence="1">Uncharacterized protein</fullName>
    </submittedName>
</protein>
<dbReference type="InParanoid" id="A0A2J6TX73"/>
<dbReference type="GeneID" id="36578934"/>
<name>A0A2J6TX73_9HELO</name>
<keyword evidence="2" id="KW-1185">Reference proteome</keyword>
<dbReference type="AlphaFoldDB" id="A0A2J6TX73"/>